<dbReference type="Pfam" id="PF03705">
    <property type="entry name" value="CheR_N"/>
    <property type="match status" value="1"/>
</dbReference>
<organism evidence="11 12">
    <name type="scientific">Ectothiorhodospira marina</name>
    <dbReference type="NCBI Taxonomy" id="1396821"/>
    <lineage>
        <taxon>Bacteria</taxon>
        <taxon>Pseudomonadati</taxon>
        <taxon>Pseudomonadota</taxon>
        <taxon>Gammaproteobacteria</taxon>
        <taxon>Chromatiales</taxon>
        <taxon>Ectothiorhodospiraceae</taxon>
        <taxon>Ectothiorhodospira</taxon>
    </lineage>
</organism>
<dbReference type="Gene3D" id="1.10.155.10">
    <property type="entry name" value="Chemotaxis receptor methyltransferase CheR, N-terminal domain"/>
    <property type="match status" value="1"/>
</dbReference>
<feature type="coiled-coil region" evidence="7">
    <location>
        <begin position="666"/>
        <end position="753"/>
    </location>
</feature>
<dbReference type="GO" id="GO:0000156">
    <property type="term" value="F:phosphorelay response regulator activity"/>
    <property type="evidence" value="ECO:0007669"/>
    <property type="project" value="InterPro"/>
</dbReference>
<dbReference type="PROSITE" id="PS50123">
    <property type="entry name" value="CHER"/>
    <property type="match status" value="1"/>
</dbReference>
<dbReference type="SUPFAM" id="SSF55785">
    <property type="entry name" value="PYP-like sensor domain (PAS domain)"/>
    <property type="match status" value="1"/>
</dbReference>
<evidence type="ECO:0000313" key="12">
    <source>
        <dbReference type="Proteomes" id="UP000199256"/>
    </source>
</evidence>
<dbReference type="Pfam" id="PF01339">
    <property type="entry name" value="CheB_methylest"/>
    <property type="match status" value="1"/>
</dbReference>
<dbReference type="InterPro" id="IPR036804">
    <property type="entry name" value="CheR_N_sf"/>
</dbReference>
<dbReference type="Pfam" id="PF01739">
    <property type="entry name" value="CheR"/>
    <property type="match status" value="1"/>
</dbReference>
<dbReference type="InterPro" id="IPR035909">
    <property type="entry name" value="CheB_C"/>
</dbReference>
<dbReference type="AlphaFoldDB" id="A0A1H7NT90"/>
<dbReference type="InterPro" id="IPR000673">
    <property type="entry name" value="Sig_transdc_resp-reg_Me-estase"/>
</dbReference>
<reference evidence="12" key="1">
    <citation type="submission" date="2016-10" db="EMBL/GenBank/DDBJ databases">
        <authorList>
            <person name="Varghese N."/>
            <person name="Submissions S."/>
        </authorList>
    </citation>
    <scope>NUCLEOTIDE SEQUENCE [LARGE SCALE GENOMIC DNA]</scope>
    <source>
        <strain evidence="12">DSM 241</strain>
    </source>
</reference>
<dbReference type="InterPro" id="IPR022642">
    <property type="entry name" value="CheR_C"/>
</dbReference>
<evidence type="ECO:0000256" key="3">
    <source>
        <dbReference type="ARBA" id="ARBA00022603"/>
    </source>
</evidence>
<dbReference type="SMART" id="SM00138">
    <property type="entry name" value="MeTrc"/>
    <property type="match status" value="1"/>
</dbReference>
<dbReference type="CDD" id="cd16434">
    <property type="entry name" value="CheB-CheR_fusion"/>
    <property type="match status" value="1"/>
</dbReference>
<dbReference type="PRINTS" id="PR00996">
    <property type="entry name" value="CHERMTFRASE"/>
</dbReference>
<dbReference type="PROSITE" id="PS50122">
    <property type="entry name" value="CHEB"/>
    <property type="match status" value="1"/>
</dbReference>
<evidence type="ECO:0000256" key="2">
    <source>
        <dbReference type="ARBA" id="ARBA00012534"/>
    </source>
</evidence>
<dbReference type="EMBL" id="FOAA01000012">
    <property type="protein sequence ID" value="SEL26157.1"/>
    <property type="molecule type" value="Genomic_DNA"/>
</dbReference>
<feature type="active site" evidence="6">
    <location>
        <position position="45"/>
    </location>
</feature>
<dbReference type="Proteomes" id="UP000199256">
    <property type="component" value="Unassembled WGS sequence"/>
</dbReference>
<dbReference type="GO" id="GO:0008983">
    <property type="term" value="F:protein-glutamate O-methyltransferase activity"/>
    <property type="evidence" value="ECO:0007669"/>
    <property type="project" value="UniProtKB-EC"/>
</dbReference>
<evidence type="ECO:0000256" key="4">
    <source>
        <dbReference type="ARBA" id="ARBA00022679"/>
    </source>
</evidence>
<dbReference type="EC" id="2.1.1.80" evidence="2"/>
<dbReference type="InterPro" id="IPR022641">
    <property type="entry name" value="CheR_N"/>
</dbReference>
<evidence type="ECO:0000256" key="1">
    <source>
        <dbReference type="ARBA" id="ARBA00001541"/>
    </source>
</evidence>
<gene>
    <name evidence="11" type="ORF">SAMN05444515_11277</name>
</gene>
<dbReference type="InterPro" id="IPR050903">
    <property type="entry name" value="Bact_Chemotaxis_MeTrfase"/>
</dbReference>
<proteinExistence type="predicted"/>
<evidence type="ECO:0000256" key="5">
    <source>
        <dbReference type="ARBA" id="ARBA00022691"/>
    </source>
</evidence>
<dbReference type="PANTHER" id="PTHR24422">
    <property type="entry name" value="CHEMOTAXIS PROTEIN METHYLTRANSFERASE"/>
    <property type="match status" value="1"/>
</dbReference>
<dbReference type="SUPFAM" id="SSF47757">
    <property type="entry name" value="Chemotaxis receptor methyltransferase CheR, N-terminal domain"/>
    <property type="match status" value="1"/>
</dbReference>
<feature type="active site" evidence="6">
    <location>
        <position position="72"/>
    </location>
</feature>
<feature type="compositionally biased region" description="Basic and acidic residues" evidence="8">
    <location>
        <begin position="12"/>
        <end position="23"/>
    </location>
</feature>
<dbReference type="InterPro" id="IPR029063">
    <property type="entry name" value="SAM-dependent_MTases_sf"/>
</dbReference>
<dbReference type="SUPFAM" id="SSF53335">
    <property type="entry name" value="S-adenosyl-L-methionine-dependent methyltransferases"/>
    <property type="match status" value="1"/>
</dbReference>
<keyword evidence="3" id="KW-0489">Methyltransferase</keyword>
<keyword evidence="6" id="KW-0145">Chemotaxis</keyword>
<dbReference type="SUPFAM" id="SSF52738">
    <property type="entry name" value="Methylesterase CheB, C-terminal domain"/>
    <property type="match status" value="1"/>
</dbReference>
<dbReference type="Pfam" id="PF13596">
    <property type="entry name" value="PAS_10"/>
    <property type="match status" value="1"/>
</dbReference>
<evidence type="ECO:0000259" key="10">
    <source>
        <dbReference type="PROSITE" id="PS50123"/>
    </source>
</evidence>
<protein>
    <recommendedName>
        <fullName evidence="2">protein-glutamate O-methyltransferase</fullName>
        <ecNumber evidence="2">2.1.1.80</ecNumber>
    </recommendedName>
</protein>
<comment type="catalytic activity">
    <reaction evidence="1">
        <text>L-glutamyl-[protein] + S-adenosyl-L-methionine = [protein]-L-glutamate 5-O-methyl ester + S-adenosyl-L-homocysteine</text>
        <dbReference type="Rhea" id="RHEA:24452"/>
        <dbReference type="Rhea" id="RHEA-COMP:10208"/>
        <dbReference type="Rhea" id="RHEA-COMP:10311"/>
        <dbReference type="ChEBI" id="CHEBI:29973"/>
        <dbReference type="ChEBI" id="CHEBI:57856"/>
        <dbReference type="ChEBI" id="CHEBI:59789"/>
        <dbReference type="ChEBI" id="CHEBI:82795"/>
        <dbReference type="EC" id="2.1.1.80"/>
    </reaction>
</comment>
<keyword evidence="6" id="KW-0378">Hydrolase</keyword>
<dbReference type="GO" id="GO:0032259">
    <property type="term" value="P:methylation"/>
    <property type="evidence" value="ECO:0007669"/>
    <property type="project" value="UniProtKB-KW"/>
</dbReference>
<evidence type="ECO:0000256" key="8">
    <source>
        <dbReference type="SAM" id="MobiDB-lite"/>
    </source>
</evidence>
<keyword evidence="12" id="KW-1185">Reference proteome</keyword>
<dbReference type="Gene3D" id="3.40.50.180">
    <property type="entry name" value="Methylesterase CheB, C-terminal domain"/>
    <property type="match status" value="1"/>
</dbReference>
<keyword evidence="4" id="KW-0808">Transferase</keyword>
<dbReference type="InterPro" id="IPR035965">
    <property type="entry name" value="PAS-like_dom_sf"/>
</dbReference>
<accession>A0A1H7NT90</accession>
<keyword evidence="5" id="KW-0949">S-adenosyl-L-methionine</keyword>
<dbReference type="GO" id="GO:0005737">
    <property type="term" value="C:cytoplasm"/>
    <property type="evidence" value="ECO:0007669"/>
    <property type="project" value="InterPro"/>
</dbReference>
<evidence type="ECO:0000259" key="9">
    <source>
        <dbReference type="PROSITE" id="PS50122"/>
    </source>
</evidence>
<dbReference type="Gene3D" id="3.30.450.20">
    <property type="entry name" value="PAS domain"/>
    <property type="match status" value="1"/>
</dbReference>
<dbReference type="GO" id="GO:0006935">
    <property type="term" value="P:chemotaxis"/>
    <property type="evidence" value="ECO:0007669"/>
    <property type="project" value="UniProtKB-UniRule"/>
</dbReference>
<evidence type="ECO:0000256" key="7">
    <source>
        <dbReference type="SAM" id="Coils"/>
    </source>
</evidence>
<feature type="domain" description="CheR-type methyltransferase" evidence="10">
    <location>
        <begin position="241"/>
        <end position="482"/>
    </location>
</feature>
<dbReference type="Gene3D" id="3.40.50.150">
    <property type="entry name" value="Vaccinia Virus protein VP39"/>
    <property type="match status" value="1"/>
</dbReference>
<dbReference type="InterPro" id="IPR000780">
    <property type="entry name" value="CheR_MeTrfase"/>
</dbReference>
<feature type="domain" description="CheB-type methylesterase" evidence="9">
    <location>
        <begin position="33"/>
        <end position="222"/>
    </location>
</feature>
<dbReference type="PANTHER" id="PTHR24422:SF27">
    <property type="entry name" value="PROTEIN-GLUTAMATE O-METHYLTRANSFERASE"/>
    <property type="match status" value="1"/>
</dbReference>
<keyword evidence="7" id="KW-0175">Coiled coil</keyword>
<dbReference type="GO" id="GO:0008984">
    <property type="term" value="F:protein-glutamate methylesterase activity"/>
    <property type="evidence" value="ECO:0007669"/>
    <property type="project" value="InterPro"/>
</dbReference>
<sequence length="882" mass="97431">MSNISTQPPGKTSRESPSKERPDSSPPAESAVPESAPVIVGVGASAGGLEAIEQFLAPVPADCALAFVVVQHLPPGRSTLLPELLQKITPLTVREAEDRMPVRSGEVYVIPPGKDLSVLHSRLQLLDPPAERGVRLPIDFFLRSLATDEDNVSIGVILSGTGSDGTLGMRAIRDHGGLTLAQSPEEAQFPGMPRSVIDAGVVDVVLPVAAMFERIIDFLQRRQQGDAALWHPRDAEPEPGLEKIIVLLRARTGHDFSHYKTNTLCRRIERRMGLHQLENLSGYIQFLRGNPQELDLLFQELLIGVTNFFRDPGSWEALEQQVLIPMIQGGAPEGRTLRAWVVGCSTGEEAYSLAIAFREALDKTSPAGEVTLQIFASDLNEHAIDQARKGIFPANIAADVAEPLLSKYFQQEAGGYRVNRTIREAVVFATQNVIMDPPFTKLDLLTCRNVLIYLDIELQNQLLRLFHYSLLPGGVLFLGNAEGTGRLGDLFLPVDKGAHLFRRGEGRPSFTDTPFKGLSPPEDAQETAVYPISTSPDNNLQTQAERLILDVFAPPAVLINADGDILYIFGRIVEFLEPAAGKANWNIHVMARGALAQELDVAIPEASSQGTCVTRLVFQDSDQGQGRAIRLTLHPIQAPQDLAGMLMISFLALPPELYQDQAHWPVHEESRRVRELEQALHQTREELRATREFMQTSQEELRSANEELQSTNEELTTSKEEMQSLNEELQTVNAELQAKLEELTEANSDMNNLFNSTDIATVFLSSELTIRRFTSPARQIFKLLPGDVGRPLSDIVTDLDYPDLLDNAREVLNTLMFSLEEISTHDGRWYQVKIMPYRTLDDVISGVVITFSDITKAKVLESRLRALTPGSDNTGEAGKHDE</sequence>
<evidence type="ECO:0000256" key="6">
    <source>
        <dbReference type="PROSITE-ProRule" id="PRU00050"/>
    </source>
</evidence>
<evidence type="ECO:0000313" key="11">
    <source>
        <dbReference type="EMBL" id="SEL26157.1"/>
    </source>
</evidence>
<feature type="compositionally biased region" description="Polar residues" evidence="8">
    <location>
        <begin position="1"/>
        <end position="10"/>
    </location>
</feature>
<dbReference type="STRING" id="1396821.SAMN05444515_11277"/>
<feature type="region of interest" description="Disordered" evidence="8">
    <location>
        <begin position="1"/>
        <end position="34"/>
    </location>
</feature>
<dbReference type="RefSeq" id="WP_245740799.1">
    <property type="nucleotide sequence ID" value="NZ_FOAA01000012.1"/>
</dbReference>
<name>A0A1H7NT90_9GAMM</name>
<feature type="active site" evidence="6">
    <location>
        <position position="164"/>
    </location>
</feature>